<dbReference type="Proteomes" id="UP001597560">
    <property type="component" value="Unassembled WGS sequence"/>
</dbReference>
<dbReference type="SUPFAM" id="SSF48295">
    <property type="entry name" value="TrpR-like"/>
    <property type="match status" value="1"/>
</dbReference>
<sequence>MNIDAVIQVVADEYGVAIEDMRSSSRNRKVSEARHVVCYLLRKERYSKLGVLLNRHRTTILNSINVISDILTYDKKLENRLQTLIKDINNNRLTTQTYIQEEMTIKLNIDQLEGVTLLVTAALNAYKPDNLGESLLYEIVDKVNDRLKAKIKKRQFENRVGTSITLSSIEAKAFHCWYNQIVTIFQEDSYRYERSVAASILNQIDKVYA</sequence>
<protein>
    <submittedName>
        <fullName evidence="2">Helix-turn-helix domain-containing protein</fullName>
    </submittedName>
</protein>
<evidence type="ECO:0000259" key="1">
    <source>
        <dbReference type="SMART" id="SM00760"/>
    </source>
</evidence>
<name>A0ABW6AWW9_9SPHI</name>
<proteinExistence type="predicted"/>
<reference evidence="3" key="1">
    <citation type="journal article" date="2019" name="Int. J. Syst. Evol. Microbiol.">
        <title>The Global Catalogue of Microorganisms (GCM) 10K type strain sequencing project: providing services to taxonomists for standard genome sequencing and annotation.</title>
        <authorList>
            <consortium name="The Broad Institute Genomics Platform"/>
            <consortium name="The Broad Institute Genome Sequencing Center for Infectious Disease"/>
            <person name="Wu L."/>
            <person name="Ma J."/>
        </authorList>
    </citation>
    <scope>NUCLEOTIDE SEQUENCE [LARGE SCALE GENOMIC DNA]</scope>
    <source>
        <strain evidence="3">KCTC 23098</strain>
    </source>
</reference>
<dbReference type="RefSeq" id="WP_377609463.1">
    <property type="nucleotide sequence ID" value="NZ_JBHUPA010000002.1"/>
</dbReference>
<dbReference type="EMBL" id="JBHUPA010000002">
    <property type="protein sequence ID" value="MFD2961337.1"/>
    <property type="molecule type" value="Genomic_DNA"/>
</dbReference>
<organism evidence="2 3">
    <name type="scientific">Olivibacter jilunii</name>
    <dbReference type="NCBI Taxonomy" id="985016"/>
    <lineage>
        <taxon>Bacteria</taxon>
        <taxon>Pseudomonadati</taxon>
        <taxon>Bacteroidota</taxon>
        <taxon>Sphingobacteriia</taxon>
        <taxon>Sphingobacteriales</taxon>
        <taxon>Sphingobacteriaceae</taxon>
        <taxon>Olivibacter</taxon>
    </lineage>
</organism>
<dbReference type="CDD" id="cd06571">
    <property type="entry name" value="Bac_DnaA_C"/>
    <property type="match status" value="1"/>
</dbReference>
<feature type="domain" description="Chromosomal replication initiator DnaA C-terminal" evidence="1">
    <location>
        <begin position="2"/>
        <end position="67"/>
    </location>
</feature>
<dbReference type="InterPro" id="IPR010921">
    <property type="entry name" value="Trp_repressor/repl_initiator"/>
</dbReference>
<evidence type="ECO:0000313" key="3">
    <source>
        <dbReference type="Proteomes" id="UP001597560"/>
    </source>
</evidence>
<accession>A0ABW6AWW9</accession>
<gene>
    <name evidence="2" type="ORF">ACFS6J_06055</name>
</gene>
<comment type="caution">
    <text evidence="2">The sequence shown here is derived from an EMBL/GenBank/DDBJ whole genome shotgun (WGS) entry which is preliminary data.</text>
</comment>
<keyword evidence="3" id="KW-1185">Reference proteome</keyword>
<dbReference type="Pfam" id="PF08299">
    <property type="entry name" value="Bac_DnaA_C"/>
    <property type="match status" value="1"/>
</dbReference>
<dbReference type="InterPro" id="IPR013159">
    <property type="entry name" value="DnaA_C"/>
</dbReference>
<dbReference type="SMART" id="SM00760">
    <property type="entry name" value="Bac_DnaA_C"/>
    <property type="match status" value="1"/>
</dbReference>
<evidence type="ECO:0000313" key="2">
    <source>
        <dbReference type="EMBL" id="MFD2961337.1"/>
    </source>
</evidence>
<dbReference type="Gene3D" id="1.10.1750.10">
    <property type="match status" value="1"/>
</dbReference>